<keyword evidence="3" id="KW-1185">Reference proteome</keyword>
<sequence length="436" mass="48197">MSKNLSPEVQAILRRTREQGGFDPGRYQDIEAAIASSPDLQRYMTDAAKSGFLRQVTYSSGRPGVAGFYDRKESVIHLSPRAWGDSNKKPIQLDVLTGVLGHETGHAIVRRGRAIATERLATDLYNASLDERPDHTEALERYIGHMRRDEALAESFGWNAVHGRVKQEMGGDYNQPAFLMRVAPSTHCVDELLTPTPGLKLSAEGRLDLNEKYPDYQTNVEAMSRCHFDRDVQPEPGLRGMGVDYNYRNYYGAWAIGVMASYRQTLGASDTLRLDMDRLGLDPRQIEQAGLDLGGRGNTLRYENLRGERIVGSGTLSDLGIRTGDQSPREALAQALSAPSEPAGRGLSHTSHPQHALYRALKAELPAETSEDRLTQITAQSHINGVNTHNLWGLVVTKDEVHVLGDVPGMRADISLREAPPSQQESQQQLEAHALQ</sequence>
<dbReference type="OrthoDB" id="6001668at2"/>
<dbReference type="EMBL" id="RFLY01000050">
    <property type="protein sequence ID" value="RMH87345.1"/>
    <property type="molecule type" value="Genomic_DNA"/>
</dbReference>
<organism evidence="2 3">
    <name type="scientific">Solilutibacter pythonis</name>
    <dbReference type="NCBI Taxonomy" id="2483112"/>
    <lineage>
        <taxon>Bacteria</taxon>
        <taxon>Pseudomonadati</taxon>
        <taxon>Pseudomonadota</taxon>
        <taxon>Gammaproteobacteria</taxon>
        <taxon>Lysobacterales</taxon>
        <taxon>Lysobacteraceae</taxon>
        <taxon>Solilutibacter</taxon>
    </lineage>
</organism>
<accession>A0A3M2HFY0</accession>
<feature type="region of interest" description="Disordered" evidence="1">
    <location>
        <begin position="332"/>
        <end position="352"/>
    </location>
</feature>
<gene>
    <name evidence="2" type="ORF">EBB59_13190</name>
</gene>
<proteinExistence type="predicted"/>
<reference evidence="2 3" key="1">
    <citation type="submission" date="2018-10" db="EMBL/GenBank/DDBJ databases">
        <title>Proposal of Lysobacter pythonis sp. nov. isolated from royal pythons (Python regius).</title>
        <authorList>
            <person name="Hans-Juergen B."/>
            <person name="Huptas C."/>
            <person name="Sandra B."/>
            <person name="Igor L."/>
            <person name="Joachim S."/>
            <person name="Siegfried S."/>
            <person name="Mareike W."/>
            <person name="Peter K."/>
        </authorList>
    </citation>
    <scope>NUCLEOTIDE SEQUENCE [LARGE SCALE GENOMIC DNA]</scope>
    <source>
        <strain evidence="2 3">4284/11</strain>
    </source>
</reference>
<protein>
    <submittedName>
        <fullName evidence="2">Uncharacterized protein</fullName>
    </submittedName>
</protein>
<dbReference type="RefSeq" id="WP_147455624.1">
    <property type="nucleotide sequence ID" value="NZ_RFLY01000050.1"/>
</dbReference>
<name>A0A3M2HFY0_9GAMM</name>
<dbReference type="AlphaFoldDB" id="A0A3M2HFY0"/>
<comment type="caution">
    <text evidence="2">The sequence shown here is derived from an EMBL/GenBank/DDBJ whole genome shotgun (WGS) entry which is preliminary data.</text>
</comment>
<evidence type="ECO:0000313" key="2">
    <source>
        <dbReference type="EMBL" id="RMH87345.1"/>
    </source>
</evidence>
<feature type="non-terminal residue" evidence="2">
    <location>
        <position position="436"/>
    </location>
</feature>
<dbReference type="Proteomes" id="UP000275012">
    <property type="component" value="Unassembled WGS sequence"/>
</dbReference>
<evidence type="ECO:0000256" key="1">
    <source>
        <dbReference type="SAM" id="MobiDB-lite"/>
    </source>
</evidence>
<evidence type="ECO:0000313" key="3">
    <source>
        <dbReference type="Proteomes" id="UP000275012"/>
    </source>
</evidence>